<dbReference type="PANTHER" id="PTHR30522:SF0">
    <property type="entry name" value="NUCLEOSIDE TRIPHOSPHATE PYROPHOSPHOHYDROLASE"/>
    <property type="match status" value="1"/>
</dbReference>
<dbReference type="GO" id="GO:0006950">
    <property type="term" value="P:response to stress"/>
    <property type="evidence" value="ECO:0007669"/>
    <property type="project" value="UniProtKB-ARBA"/>
</dbReference>
<comment type="caution">
    <text evidence="2">The sequence shown here is derived from an EMBL/GenBank/DDBJ whole genome shotgun (WGS) entry which is preliminary data.</text>
</comment>
<dbReference type="AlphaFoldDB" id="A0A9D2RLP2"/>
<dbReference type="GO" id="GO:0046076">
    <property type="term" value="P:dTTP catabolic process"/>
    <property type="evidence" value="ECO:0007669"/>
    <property type="project" value="TreeGrafter"/>
</dbReference>
<proteinExistence type="predicted"/>
<dbReference type="NCBIfam" id="TIGR00444">
    <property type="entry name" value="mazG"/>
    <property type="match status" value="1"/>
</dbReference>
<dbReference type="SUPFAM" id="SSF101386">
    <property type="entry name" value="all-alpha NTP pyrophosphatases"/>
    <property type="match status" value="1"/>
</dbReference>
<dbReference type="GO" id="GO:0046047">
    <property type="term" value="P:TTP catabolic process"/>
    <property type="evidence" value="ECO:0007669"/>
    <property type="project" value="TreeGrafter"/>
</dbReference>
<dbReference type="GO" id="GO:0046052">
    <property type="term" value="P:UTP catabolic process"/>
    <property type="evidence" value="ECO:0007669"/>
    <property type="project" value="TreeGrafter"/>
</dbReference>
<protein>
    <submittedName>
        <fullName evidence="2">MazG family protein</fullName>
    </submittedName>
</protein>
<evidence type="ECO:0000313" key="2">
    <source>
        <dbReference type="EMBL" id="HJB07102.1"/>
    </source>
</evidence>
<dbReference type="InterPro" id="IPR048015">
    <property type="entry name" value="NTP-PPase_MazG-like_N"/>
</dbReference>
<organism evidence="2 3">
    <name type="scientific">Candidatus Enterocloster faecavium</name>
    <dbReference type="NCBI Taxonomy" id="2838560"/>
    <lineage>
        <taxon>Bacteria</taxon>
        <taxon>Bacillati</taxon>
        <taxon>Bacillota</taxon>
        <taxon>Clostridia</taxon>
        <taxon>Lachnospirales</taxon>
        <taxon>Lachnospiraceae</taxon>
        <taxon>Enterocloster</taxon>
    </lineage>
</organism>
<name>A0A9D2RLP2_9FIRM</name>
<dbReference type="FunFam" id="1.10.287.1080:FF:000001">
    <property type="entry name" value="Nucleoside triphosphate pyrophosphohydrolase"/>
    <property type="match status" value="1"/>
</dbReference>
<dbReference type="CDD" id="cd11528">
    <property type="entry name" value="NTP-PPase_MazG_Nterm"/>
    <property type="match status" value="1"/>
</dbReference>
<sequence>MHTFEELIEVTAKLRAPDGCPWDREQTHESLKKPLKEECQEVLDAIDNQDMENLCEELGDVLFQVMIHSQIAAENGDFTIADVVDGICEKMIRRHPWVFGDVKLSSVQEGKELWQKIKEQEKAEKHRV</sequence>
<dbReference type="GO" id="GO:0047429">
    <property type="term" value="F:nucleoside triphosphate diphosphatase activity"/>
    <property type="evidence" value="ECO:0007669"/>
    <property type="project" value="TreeGrafter"/>
</dbReference>
<dbReference type="Gene3D" id="1.10.287.1080">
    <property type="entry name" value="MazG-like"/>
    <property type="match status" value="1"/>
</dbReference>
<accession>A0A9D2RLP2</accession>
<feature type="domain" description="NTP pyrophosphohydrolase MazG-like" evidence="1">
    <location>
        <begin position="26"/>
        <end position="99"/>
    </location>
</feature>
<dbReference type="GO" id="GO:0046061">
    <property type="term" value="P:dATP catabolic process"/>
    <property type="evidence" value="ECO:0007669"/>
    <property type="project" value="TreeGrafter"/>
</dbReference>
<dbReference type="Pfam" id="PF03819">
    <property type="entry name" value="MazG"/>
    <property type="match status" value="1"/>
</dbReference>
<dbReference type="GO" id="GO:0046081">
    <property type="term" value="P:dUTP catabolic process"/>
    <property type="evidence" value="ECO:0007669"/>
    <property type="project" value="TreeGrafter"/>
</dbReference>
<dbReference type="GO" id="GO:0006203">
    <property type="term" value="P:dGTP catabolic process"/>
    <property type="evidence" value="ECO:0007669"/>
    <property type="project" value="TreeGrafter"/>
</dbReference>
<dbReference type="InterPro" id="IPR011551">
    <property type="entry name" value="NTP_PyrPHydrolase_MazG"/>
</dbReference>
<dbReference type="EMBL" id="DWYS01000054">
    <property type="protein sequence ID" value="HJB07102.1"/>
    <property type="molecule type" value="Genomic_DNA"/>
</dbReference>
<evidence type="ECO:0000259" key="1">
    <source>
        <dbReference type="Pfam" id="PF03819"/>
    </source>
</evidence>
<reference evidence="2" key="1">
    <citation type="journal article" date="2021" name="PeerJ">
        <title>Extensive microbial diversity within the chicken gut microbiome revealed by metagenomics and culture.</title>
        <authorList>
            <person name="Gilroy R."/>
            <person name="Ravi A."/>
            <person name="Getino M."/>
            <person name="Pursley I."/>
            <person name="Horton D.L."/>
            <person name="Alikhan N.F."/>
            <person name="Baker D."/>
            <person name="Gharbi K."/>
            <person name="Hall N."/>
            <person name="Watson M."/>
            <person name="Adriaenssens E.M."/>
            <person name="Foster-Nyarko E."/>
            <person name="Jarju S."/>
            <person name="Secka A."/>
            <person name="Antonio M."/>
            <person name="Oren A."/>
            <person name="Chaudhuri R.R."/>
            <person name="La Ragione R."/>
            <person name="Hildebrand F."/>
            <person name="Pallen M.J."/>
        </authorList>
    </citation>
    <scope>NUCLEOTIDE SEQUENCE</scope>
    <source>
        <strain evidence="2">CHK188-4685</strain>
    </source>
</reference>
<dbReference type="InterPro" id="IPR004518">
    <property type="entry name" value="MazG-like_dom"/>
</dbReference>
<evidence type="ECO:0000313" key="3">
    <source>
        <dbReference type="Proteomes" id="UP000886804"/>
    </source>
</evidence>
<gene>
    <name evidence="2" type="ORF">H9716_04480</name>
</gene>
<reference evidence="2" key="2">
    <citation type="submission" date="2021-04" db="EMBL/GenBank/DDBJ databases">
        <authorList>
            <person name="Gilroy R."/>
        </authorList>
    </citation>
    <scope>NUCLEOTIDE SEQUENCE</scope>
    <source>
        <strain evidence="2">CHK188-4685</strain>
    </source>
</reference>
<dbReference type="Proteomes" id="UP000886804">
    <property type="component" value="Unassembled WGS sequence"/>
</dbReference>
<dbReference type="PANTHER" id="PTHR30522">
    <property type="entry name" value="NUCLEOSIDE TRIPHOSPHATE PYROPHOSPHOHYDROLASE"/>
    <property type="match status" value="1"/>
</dbReference>